<organism evidence="1 2">
    <name type="scientific">Rosistilla ulvae</name>
    <dbReference type="NCBI Taxonomy" id="1930277"/>
    <lineage>
        <taxon>Bacteria</taxon>
        <taxon>Pseudomonadati</taxon>
        <taxon>Planctomycetota</taxon>
        <taxon>Planctomycetia</taxon>
        <taxon>Pirellulales</taxon>
        <taxon>Pirellulaceae</taxon>
        <taxon>Rosistilla</taxon>
    </lineage>
</organism>
<evidence type="ECO:0000313" key="2">
    <source>
        <dbReference type="Proteomes" id="UP000319557"/>
    </source>
</evidence>
<proteinExistence type="predicted"/>
<dbReference type="AlphaFoldDB" id="A0A517LVE3"/>
<reference evidence="1 2" key="1">
    <citation type="submission" date="2019-02" db="EMBL/GenBank/DDBJ databases">
        <title>Deep-cultivation of Planctomycetes and their phenomic and genomic characterization uncovers novel biology.</title>
        <authorList>
            <person name="Wiegand S."/>
            <person name="Jogler M."/>
            <person name="Boedeker C."/>
            <person name="Pinto D."/>
            <person name="Vollmers J."/>
            <person name="Rivas-Marin E."/>
            <person name="Kohn T."/>
            <person name="Peeters S.H."/>
            <person name="Heuer A."/>
            <person name="Rast P."/>
            <person name="Oberbeckmann S."/>
            <person name="Bunk B."/>
            <person name="Jeske O."/>
            <person name="Meyerdierks A."/>
            <person name="Storesund J.E."/>
            <person name="Kallscheuer N."/>
            <person name="Luecker S."/>
            <person name="Lage O.M."/>
            <person name="Pohl T."/>
            <person name="Merkel B.J."/>
            <person name="Hornburger P."/>
            <person name="Mueller R.-W."/>
            <person name="Bruemmer F."/>
            <person name="Labrenz M."/>
            <person name="Spormann A.M."/>
            <person name="Op den Camp H."/>
            <person name="Overmann J."/>
            <person name="Amann R."/>
            <person name="Jetten M.S.M."/>
            <person name="Mascher T."/>
            <person name="Medema M.H."/>
            <person name="Devos D.P."/>
            <person name="Kaster A.-K."/>
            <person name="Ovreas L."/>
            <person name="Rohde M."/>
            <person name="Galperin M.Y."/>
            <person name="Jogler C."/>
        </authorList>
    </citation>
    <scope>NUCLEOTIDE SEQUENCE [LARGE SCALE GENOMIC DNA]</scope>
    <source>
        <strain evidence="1 2">EC9</strain>
    </source>
</reference>
<name>A0A517LVE3_9BACT</name>
<evidence type="ECO:0000313" key="1">
    <source>
        <dbReference type="EMBL" id="QDS86597.1"/>
    </source>
</evidence>
<accession>A0A517LVE3</accession>
<dbReference type="Proteomes" id="UP000319557">
    <property type="component" value="Chromosome"/>
</dbReference>
<dbReference type="EMBL" id="CP036261">
    <property type="protein sequence ID" value="QDS86597.1"/>
    <property type="molecule type" value="Genomic_DNA"/>
</dbReference>
<gene>
    <name evidence="1" type="ORF">EC9_07690</name>
</gene>
<dbReference type="KEGG" id="ruv:EC9_07690"/>
<keyword evidence="2" id="KW-1185">Reference proteome</keyword>
<protein>
    <submittedName>
        <fullName evidence="1">Uncharacterized protein</fullName>
    </submittedName>
</protein>
<sequence length="65" mass="7242">MGFSLSCRGSDSFKPLRKQRRWRIGNLFVAVSGEAFGSSSGRLAWLPGETIPSSWCAPQKLFHEL</sequence>